<protein>
    <recommendedName>
        <fullName evidence="4">Lysozyme</fullName>
    </recommendedName>
</protein>
<comment type="caution">
    <text evidence="2">The sequence shown here is derived from an EMBL/GenBank/DDBJ whole genome shotgun (WGS) entry which is preliminary data.</text>
</comment>
<feature type="signal peptide" evidence="1">
    <location>
        <begin position="1"/>
        <end position="22"/>
    </location>
</feature>
<keyword evidence="1" id="KW-0732">Signal</keyword>
<evidence type="ECO:0000313" key="3">
    <source>
        <dbReference type="Proteomes" id="UP000433309"/>
    </source>
</evidence>
<dbReference type="Proteomes" id="UP000433309">
    <property type="component" value="Unassembled WGS sequence"/>
</dbReference>
<gene>
    <name evidence="2" type="ORF">GJ699_31875</name>
</gene>
<dbReference type="EMBL" id="WKJK01000031">
    <property type="protein sequence ID" value="MRW94576.1"/>
    <property type="molecule type" value="Genomic_DNA"/>
</dbReference>
<organism evidence="2 3">
    <name type="scientific">Duganella guangzhouensis</name>
    <dbReference type="NCBI Taxonomy" id="2666084"/>
    <lineage>
        <taxon>Bacteria</taxon>
        <taxon>Pseudomonadati</taxon>
        <taxon>Pseudomonadota</taxon>
        <taxon>Betaproteobacteria</taxon>
        <taxon>Burkholderiales</taxon>
        <taxon>Oxalobacteraceae</taxon>
        <taxon>Telluria group</taxon>
        <taxon>Duganella</taxon>
    </lineage>
</organism>
<sequence>MNTYPPLAALCLSLAVSMTASAQPTAFSSYTEVMSSDVPATILQRVIARDGKSKTYTDLLPLDGGTVGIAHFAVGGLSNLYREMNTQRFFAKPTKEMIAKYSSGCRPTGKSGDDTGWGCFSQKWWRQGMSAFLSSEDAKTVQNKAWARMMKPTIETALAHGWTTPRQLGIALSIANSSGSEGFQTLAGKLKWEAEPTLEAYASRSPHTARRRDALDSVYPR</sequence>
<dbReference type="RefSeq" id="WP_154383451.1">
    <property type="nucleotide sequence ID" value="NZ_WKJK01000031.1"/>
</dbReference>
<evidence type="ECO:0008006" key="4">
    <source>
        <dbReference type="Google" id="ProtNLM"/>
    </source>
</evidence>
<reference evidence="2 3" key="1">
    <citation type="submission" date="2019-11" db="EMBL/GenBank/DDBJ databases">
        <title>Novel species isolated from a subtropical stream in China.</title>
        <authorList>
            <person name="Lu H."/>
        </authorList>
    </citation>
    <scope>NUCLEOTIDE SEQUENCE [LARGE SCALE GENOMIC DNA]</scope>
    <source>
        <strain evidence="2 3">FT80W</strain>
    </source>
</reference>
<keyword evidence="3" id="KW-1185">Reference proteome</keyword>
<accession>A0A6I2LCS4</accession>
<dbReference type="AlphaFoldDB" id="A0A6I2LCS4"/>
<feature type="chain" id="PRO_5026124948" description="Lysozyme" evidence="1">
    <location>
        <begin position="23"/>
        <end position="221"/>
    </location>
</feature>
<proteinExistence type="predicted"/>
<evidence type="ECO:0000256" key="1">
    <source>
        <dbReference type="SAM" id="SignalP"/>
    </source>
</evidence>
<evidence type="ECO:0000313" key="2">
    <source>
        <dbReference type="EMBL" id="MRW94576.1"/>
    </source>
</evidence>
<name>A0A6I2LCS4_9BURK</name>